<sequence length="74" mass="7996">MSDDESFDRRALRCQTAGIVPARGIGSASLQRFLVINDGGGGGMTRLIRHRGSVIRELMAAALPQNHIFENACL</sequence>
<evidence type="ECO:0000313" key="1">
    <source>
        <dbReference type="EMBL" id="MEE8658842.1"/>
    </source>
</evidence>
<evidence type="ECO:0000313" key="2">
    <source>
        <dbReference type="Proteomes" id="UP001312908"/>
    </source>
</evidence>
<gene>
    <name evidence="1" type="ORF">DOFOFD_07440</name>
</gene>
<organism evidence="1 2">
    <name type="scientific">Sorlinia euscelidii</name>
    <dbReference type="NCBI Taxonomy" id="3081148"/>
    <lineage>
        <taxon>Bacteria</taxon>
        <taxon>Pseudomonadati</taxon>
        <taxon>Pseudomonadota</taxon>
        <taxon>Alphaproteobacteria</taxon>
        <taxon>Acetobacterales</taxon>
        <taxon>Acetobacteraceae</taxon>
        <taxon>Sorlinia</taxon>
    </lineage>
</organism>
<dbReference type="Proteomes" id="UP001312908">
    <property type="component" value="Unassembled WGS sequence"/>
</dbReference>
<keyword evidence="2" id="KW-1185">Reference proteome</keyword>
<protein>
    <submittedName>
        <fullName evidence="1">Uncharacterized protein</fullName>
    </submittedName>
</protein>
<dbReference type="EMBL" id="JAWJZY010000003">
    <property type="protein sequence ID" value="MEE8658842.1"/>
    <property type="molecule type" value="Genomic_DNA"/>
</dbReference>
<accession>A0ABU7U4M1</accession>
<name>A0ABU7U4M1_9PROT</name>
<comment type="caution">
    <text evidence="1">The sequence shown here is derived from an EMBL/GenBank/DDBJ whole genome shotgun (WGS) entry which is preliminary data.</text>
</comment>
<reference evidence="1 2" key="1">
    <citation type="submission" date="2023-10" db="EMBL/GenBank/DDBJ databases">
        <title>Sorlinia euscelidii gen. nov., sp. nov., an acetic acid bacteria isolated from the gut of Euscelidius variegatus emitter.</title>
        <authorList>
            <person name="Michoud G."/>
            <person name="Marasco R."/>
            <person name="Seferji K."/>
            <person name="Gonella E."/>
            <person name="Garuglieri E."/>
            <person name="Alma A."/>
            <person name="Mapelli F."/>
            <person name="Borin S."/>
            <person name="Daffonchio D."/>
            <person name="Crotti E."/>
        </authorList>
    </citation>
    <scope>NUCLEOTIDE SEQUENCE [LARGE SCALE GENOMIC DNA]</scope>
    <source>
        <strain evidence="1 2">EV16P</strain>
    </source>
</reference>
<proteinExistence type="predicted"/>